<comment type="caution">
    <text evidence="1">The sequence shown here is derived from an EMBL/GenBank/DDBJ whole genome shotgun (WGS) entry which is preliminary data.</text>
</comment>
<protein>
    <submittedName>
        <fullName evidence="1">Uncharacterized protein</fullName>
    </submittedName>
</protein>
<keyword evidence="2" id="KW-1185">Reference proteome</keyword>
<dbReference type="OrthoDB" id="2433606at2759"/>
<proteinExistence type="predicted"/>
<dbReference type="Proteomes" id="UP000749646">
    <property type="component" value="Unassembled WGS sequence"/>
</dbReference>
<reference evidence="1" key="1">
    <citation type="journal article" date="2020" name="Fungal Divers.">
        <title>Resolving the Mortierellaceae phylogeny through synthesis of multi-gene phylogenetics and phylogenomics.</title>
        <authorList>
            <person name="Vandepol N."/>
            <person name="Liber J."/>
            <person name="Desiro A."/>
            <person name="Na H."/>
            <person name="Kennedy M."/>
            <person name="Barry K."/>
            <person name="Grigoriev I.V."/>
            <person name="Miller A.N."/>
            <person name="O'Donnell K."/>
            <person name="Stajich J.E."/>
            <person name="Bonito G."/>
        </authorList>
    </citation>
    <scope>NUCLEOTIDE SEQUENCE</scope>
    <source>
        <strain evidence="1">MES-2147</strain>
    </source>
</reference>
<evidence type="ECO:0000313" key="1">
    <source>
        <dbReference type="EMBL" id="KAF9944122.1"/>
    </source>
</evidence>
<name>A0A9P6IQN7_9FUNG</name>
<sequence>MLFRGVVPSTKTTLSAQQALDLSNVYLEKAFKASDKNIALALCHDAEATLHQVKSISKKALTNPKDDEDRALREGVANAYIDIGKLLDNKGFEDEAQAVYKKAEKLGGDIHKPGRLAQSSYSNGTMYPCKTSPDSLADDLTVSRPIVSKRKQHRDIATIPSHIFANDLPPRDMQFKLPETDERLENTRQLTSCLGLLKATLSPNDVLEQAVSNWLQAIEKDKDEQERLK</sequence>
<organism evidence="1 2">
    <name type="scientific">Modicella reniformis</name>
    <dbReference type="NCBI Taxonomy" id="1440133"/>
    <lineage>
        <taxon>Eukaryota</taxon>
        <taxon>Fungi</taxon>
        <taxon>Fungi incertae sedis</taxon>
        <taxon>Mucoromycota</taxon>
        <taxon>Mortierellomycotina</taxon>
        <taxon>Mortierellomycetes</taxon>
        <taxon>Mortierellales</taxon>
        <taxon>Mortierellaceae</taxon>
        <taxon>Modicella</taxon>
    </lineage>
</organism>
<evidence type="ECO:0000313" key="2">
    <source>
        <dbReference type="Proteomes" id="UP000749646"/>
    </source>
</evidence>
<accession>A0A9P6IQN7</accession>
<feature type="non-terminal residue" evidence="1">
    <location>
        <position position="229"/>
    </location>
</feature>
<dbReference type="AlphaFoldDB" id="A0A9P6IQN7"/>
<dbReference type="EMBL" id="JAAAHW010008562">
    <property type="protein sequence ID" value="KAF9944122.1"/>
    <property type="molecule type" value="Genomic_DNA"/>
</dbReference>
<gene>
    <name evidence="1" type="ORF">BGZ65_012583</name>
</gene>